<comment type="similarity">
    <text evidence="2">Belongs to the FAD-binding monooxygenase family.</text>
</comment>
<keyword evidence="10" id="KW-1185">Reference proteome</keyword>
<sequence>MTTSTSTEPLDVLVVGAGYAGLYQLDKLRKLGHKVHVFESADGLGGVWYWNCYPGARTDSLGPMYQFGAEELWRDWNFSELYPTWSEVRDYFHYMDQKLDLSKDISFGTEVKAARFDEDQRRWSVEVLDKSTGQTRTVLTRHLVLCTGFGSKPYTPDFPGLDTFEGEAYHTARWPQDREVPLAGRRIGVIGNGASGVQVMQESAKVAEHVTLFQRTPMFALPMRQKPMSDEENARDKDTYAERMSARLNHFGGLDFDFIPRSALDDSDEERRATYERLWAEGGFKPWLGTYNDMFFNSETNRTFYEFWREKTRARINKPELWELLAPTEPPHPWGVKRPSLEQNYYDLFNQDNVGIVDLRSNAIERITPKGVRTADGVEHELDLLVFATGFDAVSGGITAIDIYNAKGESFADTWKHGVHTALGTATAGFPNLMFVYGPQSPSAFCNGPTAAEAQGQWVVEFIDHLQKNNLTRVEATPEAEQRWQEQIDEIAAPALFSEAKSWYMGANIPGKKVQLLMYPGGLPAYLANVHESAANGYPEFALA</sequence>
<dbReference type="EMBL" id="CP021354">
    <property type="protein sequence ID" value="AWK72879.1"/>
    <property type="molecule type" value="Genomic_DNA"/>
</dbReference>
<dbReference type="GO" id="GO:0016709">
    <property type="term" value="F:oxidoreductase activity, acting on paired donors, with incorporation or reduction of molecular oxygen, NAD(P)H as one donor, and incorporation of one atom of oxygen"/>
    <property type="evidence" value="ECO:0007669"/>
    <property type="project" value="UniProtKB-ARBA"/>
</dbReference>
<evidence type="ECO:0000256" key="6">
    <source>
        <dbReference type="ARBA" id="ARBA00023002"/>
    </source>
</evidence>
<dbReference type="Proteomes" id="UP000245711">
    <property type="component" value="Chromosome"/>
</dbReference>
<name>A0A2S2BWD4_9NOCA</name>
<keyword evidence="7 9" id="KW-0503">Monooxygenase</keyword>
<dbReference type="RefSeq" id="WP_109330373.1">
    <property type="nucleotide sequence ID" value="NZ_CP021354.1"/>
</dbReference>
<keyword evidence="4" id="KW-0274">FAD</keyword>
<evidence type="ECO:0000313" key="10">
    <source>
        <dbReference type="Proteomes" id="UP000245711"/>
    </source>
</evidence>
<evidence type="ECO:0000256" key="7">
    <source>
        <dbReference type="ARBA" id="ARBA00023033"/>
    </source>
</evidence>
<dbReference type="PANTHER" id="PTHR43098">
    <property type="entry name" value="L-ORNITHINE N(5)-MONOOXYGENASE-RELATED"/>
    <property type="match status" value="1"/>
</dbReference>
<dbReference type="Gene3D" id="3.50.50.60">
    <property type="entry name" value="FAD/NAD(P)-binding domain"/>
    <property type="match status" value="2"/>
</dbReference>
<evidence type="ECO:0000259" key="8">
    <source>
        <dbReference type="Pfam" id="PF07992"/>
    </source>
</evidence>
<dbReference type="AlphaFoldDB" id="A0A2S2BWD4"/>
<gene>
    <name evidence="9" type="ORF">CBI38_16295</name>
</gene>
<proteinExistence type="inferred from homology"/>
<dbReference type="InterPro" id="IPR023753">
    <property type="entry name" value="FAD/NAD-binding_dom"/>
</dbReference>
<evidence type="ECO:0000256" key="5">
    <source>
        <dbReference type="ARBA" id="ARBA00022857"/>
    </source>
</evidence>
<evidence type="ECO:0000256" key="1">
    <source>
        <dbReference type="ARBA" id="ARBA00001974"/>
    </source>
</evidence>
<feature type="domain" description="FAD/NAD(P)-binding" evidence="8">
    <location>
        <begin position="11"/>
        <end position="231"/>
    </location>
</feature>
<dbReference type="InterPro" id="IPR050775">
    <property type="entry name" value="FAD-binding_Monooxygenases"/>
</dbReference>
<dbReference type="KEGG" id="roz:CBI38_16295"/>
<dbReference type="SUPFAM" id="SSF51905">
    <property type="entry name" value="FAD/NAD(P)-binding domain"/>
    <property type="match status" value="2"/>
</dbReference>
<reference evidence="9 10" key="1">
    <citation type="submission" date="2017-05" db="EMBL/GenBank/DDBJ databases">
        <title>Isolation of Rhodococcus sp. S2-17 biodegrading of BP-3.</title>
        <authorList>
            <person name="Lee Y."/>
            <person name="Kim K.H."/>
            <person name="Chun B.H."/>
            <person name="Jung H.S."/>
            <person name="Jeon C.O."/>
        </authorList>
    </citation>
    <scope>NUCLEOTIDE SEQUENCE [LARGE SCALE GENOMIC DNA]</scope>
    <source>
        <strain evidence="9 10">S2-17</strain>
    </source>
</reference>
<dbReference type="PRINTS" id="PR00411">
    <property type="entry name" value="PNDRDTASEI"/>
</dbReference>
<dbReference type="PANTHER" id="PTHR43098:SF3">
    <property type="entry name" value="L-ORNITHINE N(5)-MONOOXYGENASE-RELATED"/>
    <property type="match status" value="1"/>
</dbReference>
<evidence type="ECO:0000313" key="9">
    <source>
        <dbReference type="EMBL" id="AWK72879.1"/>
    </source>
</evidence>
<accession>A0A2S2BWD4</accession>
<evidence type="ECO:0000256" key="3">
    <source>
        <dbReference type="ARBA" id="ARBA00022630"/>
    </source>
</evidence>
<keyword evidence="3" id="KW-0285">Flavoprotein</keyword>
<dbReference type="OrthoDB" id="5168853at2"/>
<comment type="cofactor">
    <cofactor evidence="1">
        <name>FAD</name>
        <dbReference type="ChEBI" id="CHEBI:57692"/>
    </cofactor>
</comment>
<dbReference type="InterPro" id="IPR036188">
    <property type="entry name" value="FAD/NAD-bd_sf"/>
</dbReference>
<keyword evidence="5" id="KW-0521">NADP</keyword>
<dbReference type="Pfam" id="PF07992">
    <property type="entry name" value="Pyr_redox_2"/>
    <property type="match status" value="1"/>
</dbReference>
<keyword evidence="6" id="KW-0560">Oxidoreductase</keyword>
<evidence type="ECO:0000256" key="4">
    <source>
        <dbReference type="ARBA" id="ARBA00022827"/>
    </source>
</evidence>
<organism evidence="9 10">
    <name type="scientific">Rhodococcus oxybenzonivorans</name>
    <dbReference type="NCBI Taxonomy" id="1990687"/>
    <lineage>
        <taxon>Bacteria</taxon>
        <taxon>Bacillati</taxon>
        <taxon>Actinomycetota</taxon>
        <taxon>Actinomycetes</taxon>
        <taxon>Mycobacteriales</taxon>
        <taxon>Nocardiaceae</taxon>
        <taxon>Rhodococcus</taxon>
    </lineage>
</organism>
<evidence type="ECO:0000256" key="2">
    <source>
        <dbReference type="ARBA" id="ARBA00010139"/>
    </source>
</evidence>
<protein>
    <submittedName>
        <fullName evidence="9">Cyclopentanone 1,2-monooxygenase</fullName>
    </submittedName>
</protein>